<protein>
    <submittedName>
        <fullName evidence="2">Uncharacterized protein</fullName>
    </submittedName>
</protein>
<dbReference type="AlphaFoldDB" id="A0A418VH50"/>
<evidence type="ECO:0000313" key="2">
    <source>
        <dbReference type="EMBL" id="RJF75460.1"/>
    </source>
</evidence>
<accession>A0A418VH50</accession>
<gene>
    <name evidence="2" type="ORF">D4Q52_09785</name>
</gene>
<reference evidence="2 3" key="1">
    <citation type="submission" date="2018-09" db="EMBL/GenBank/DDBJ databases">
        <title>Draft genome sequence of Rhodopseudomonas palustris 2.1.18.</title>
        <authorList>
            <person name="Robertson S.L."/>
            <person name="Meyer T.E."/>
            <person name="Kyndt J.A."/>
        </authorList>
    </citation>
    <scope>NUCLEOTIDE SEQUENCE [LARGE SCALE GENOMIC DNA]</scope>
    <source>
        <strain evidence="2 3">2.1.18</strain>
    </source>
</reference>
<keyword evidence="1" id="KW-0175">Coiled coil</keyword>
<organism evidence="2 3">
    <name type="scientific">Rhodopseudomonas palustris</name>
    <dbReference type="NCBI Taxonomy" id="1076"/>
    <lineage>
        <taxon>Bacteria</taxon>
        <taxon>Pseudomonadati</taxon>
        <taxon>Pseudomonadota</taxon>
        <taxon>Alphaproteobacteria</taxon>
        <taxon>Hyphomicrobiales</taxon>
        <taxon>Nitrobacteraceae</taxon>
        <taxon>Rhodopseudomonas</taxon>
    </lineage>
</organism>
<proteinExistence type="predicted"/>
<evidence type="ECO:0000313" key="3">
    <source>
        <dbReference type="Proteomes" id="UP000285523"/>
    </source>
</evidence>
<comment type="caution">
    <text evidence="2">The sequence shown here is derived from an EMBL/GenBank/DDBJ whole genome shotgun (WGS) entry which is preliminary data.</text>
</comment>
<name>A0A418VH50_RHOPL</name>
<evidence type="ECO:0000256" key="1">
    <source>
        <dbReference type="SAM" id="Coils"/>
    </source>
</evidence>
<feature type="coiled-coil region" evidence="1">
    <location>
        <begin position="21"/>
        <end position="55"/>
    </location>
</feature>
<dbReference type="EMBL" id="QYYD01000008">
    <property type="protein sequence ID" value="RJF75460.1"/>
    <property type="molecule type" value="Genomic_DNA"/>
</dbReference>
<sequence>MTGGIFRGRGASQTTGAEEYQRLAKAAMEEQSAEIAELNHEISGLNDHIALLSNELKRHGIAPAVRLEAPVRE</sequence>
<dbReference type="RefSeq" id="WP_119856363.1">
    <property type="nucleotide sequence ID" value="NZ_QYYD01000008.1"/>
</dbReference>
<dbReference type="Proteomes" id="UP000285523">
    <property type="component" value="Unassembled WGS sequence"/>
</dbReference>